<evidence type="ECO:0000259" key="4">
    <source>
        <dbReference type="PROSITE" id="PS01124"/>
    </source>
</evidence>
<dbReference type="Gene3D" id="1.10.10.60">
    <property type="entry name" value="Homeodomain-like"/>
    <property type="match status" value="2"/>
</dbReference>
<reference evidence="5 6" key="1">
    <citation type="submission" date="2019-01" db="EMBL/GenBank/DDBJ databases">
        <authorList>
            <person name="Chen W.-M."/>
        </authorList>
    </citation>
    <scope>NUCLEOTIDE SEQUENCE [LARGE SCALE GENOMIC DNA]</scope>
    <source>
        <strain evidence="5 6">KYPC3</strain>
    </source>
</reference>
<protein>
    <submittedName>
        <fullName evidence="5">AraC family transcriptional regulator</fullName>
    </submittedName>
</protein>
<keyword evidence="2" id="KW-0238">DNA-binding</keyword>
<dbReference type="Proteomes" id="UP000283077">
    <property type="component" value="Unassembled WGS sequence"/>
</dbReference>
<comment type="caution">
    <text evidence="5">The sequence shown here is derived from an EMBL/GenBank/DDBJ whole genome shotgun (WGS) entry which is preliminary data.</text>
</comment>
<evidence type="ECO:0000256" key="2">
    <source>
        <dbReference type="ARBA" id="ARBA00023125"/>
    </source>
</evidence>
<dbReference type="SMART" id="SM00342">
    <property type="entry name" value="HTH_ARAC"/>
    <property type="match status" value="1"/>
</dbReference>
<dbReference type="InterPro" id="IPR009057">
    <property type="entry name" value="Homeodomain-like_sf"/>
</dbReference>
<evidence type="ECO:0000313" key="5">
    <source>
        <dbReference type="EMBL" id="RVU35373.1"/>
    </source>
</evidence>
<proteinExistence type="predicted"/>
<dbReference type="PANTHER" id="PTHR43280">
    <property type="entry name" value="ARAC-FAMILY TRANSCRIPTIONAL REGULATOR"/>
    <property type="match status" value="1"/>
</dbReference>
<gene>
    <name evidence="5" type="ORF">EOE67_14450</name>
</gene>
<feature type="domain" description="HTH araC/xylS-type" evidence="4">
    <location>
        <begin position="30"/>
        <end position="129"/>
    </location>
</feature>
<dbReference type="EMBL" id="SACS01000016">
    <property type="protein sequence ID" value="RVU35373.1"/>
    <property type="molecule type" value="Genomic_DNA"/>
</dbReference>
<dbReference type="OrthoDB" id="282744at2"/>
<dbReference type="GO" id="GO:0043565">
    <property type="term" value="F:sequence-specific DNA binding"/>
    <property type="evidence" value="ECO:0007669"/>
    <property type="project" value="InterPro"/>
</dbReference>
<accession>A0A437QLH2</accession>
<dbReference type="GO" id="GO:0003700">
    <property type="term" value="F:DNA-binding transcription factor activity"/>
    <property type="evidence" value="ECO:0007669"/>
    <property type="project" value="InterPro"/>
</dbReference>
<dbReference type="Pfam" id="PF12833">
    <property type="entry name" value="HTH_18"/>
    <property type="match status" value="1"/>
</dbReference>
<evidence type="ECO:0000313" key="6">
    <source>
        <dbReference type="Proteomes" id="UP000283077"/>
    </source>
</evidence>
<dbReference type="InterPro" id="IPR018060">
    <property type="entry name" value="HTH_AraC"/>
</dbReference>
<name>A0A437QLH2_9GAMM</name>
<evidence type="ECO:0000256" key="1">
    <source>
        <dbReference type="ARBA" id="ARBA00023015"/>
    </source>
</evidence>
<sequence>MTKNLELPYRLVPEWALLQALPKHIHSRFSAALVLLHHELPEALSWRQIAIKCAISPYHFHRQFSELFHETPGRYLSRLRLQQAVSALLLDNHQSVTDIALHCGYSSSQALGKVLKRETGLSASDIRAMAQHATPAETALLLAKLAHPGAAPLPLAAIQKSLSLEQQLAQTMPTELRWYPKRGYRNLPDSSPDWDHLCRQHAEKTLRLVVCTPIRELNLPWNDIAAKVGDWQCDEVLHDHYIDAGYFLCCEVQVVSDSGYSAALEALFWQVEQHQFNINPARQLIEMVRQLPCDRDQGVVFSLQLPVLMA</sequence>
<dbReference type="PROSITE" id="PS01124">
    <property type="entry name" value="HTH_ARAC_FAMILY_2"/>
    <property type="match status" value="1"/>
</dbReference>
<keyword evidence="6" id="KW-1185">Reference proteome</keyword>
<evidence type="ECO:0000256" key="3">
    <source>
        <dbReference type="ARBA" id="ARBA00023163"/>
    </source>
</evidence>
<keyword evidence="3" id="KW-0804">Transcription</keyword>
<dbReference type="PANTHER" id="PTHR43280:SF2">
    <property type="entry name" value="HTH-TYPE TRANSCRIPTIONAL REGULATOR EXSA"/>
    <property type="match status" value="1"/>
</dbReference>
<organism evidence="5 6">
    <name type="scientific">Rheinheimera riviphila</name>
    <dbReference type="NCBI Taxonomy" id="1834037"/>
    <lineage>
        <taxon>Bacteria</taxon>
        <taxon>Pseudomonadati</taxon>
        <taxon>Pseudomonadota</taxon>
        <taxon>Gammaproteobacteria</taxon>
        <taxon>Chromatiales</taxon>
        <taxon>Chromatiaceae</taxon>
        <taxon>Rheinheimera</taxon>
    </lineage>
</organism>
<dbReference type="SUPFAM" id="SSF46689">
    <property type="entry name" value="Homeodomain-like"/>
    <property type="match status" value="2"/>
</dbReference>
<dbReference type="AlphaFoldDB" id="A0A437QLH2"/>
<keyword evidence="1" id="KW-0805">Transcription regulation</keyword>
<dbReference type="RefSeq" id="WP_127700047.1">
    <property type="nucleotide sequence ID" value="NZ_SACS01000016.1"/>
</dbReference>